<evidence type="ECO:0000313" key="8">
    <source>
        <dbReference type="Proteomes" id="UP001365846"/>
    </source>
</evidence>
<dbReference type="SUPFAM" id="SSF55961">
    <property type="entry name" value="Bet v1-like"/>
    <property type="match status" value="1"/>
</dbReference>
<gene>
    <name evidence="7" type="ORF">WKW77_04935</name>
</gene>
<evidence type="ECO:0000256" key="1">
    <source>
        <dbReference type="ARBA" id="ARBA00022714"/>
    </source>
</evidence>
<dbReference type="Gene3D" id="2.102.10.10">
    <property type="entry name" value="Rieske [2Fe-2S] iron-sulphur domain"/>
    <property type="match status" value="1"/>
</dbReference>
<sequence length="337" mass="38096">MAFLMNAWYVAAWADELGASMLAKQLLGKPVVMYRRSDGVAVALEDRCPHRFAPLHMGRLVDDQIECAYHGLRFDCRGVCTLNPHGNGHIPPRALVRSYPLVERYDLLWIWMGDPAKADAGAIPGFEFLCDPTFQNVKGYTLAEGHYELMTDNIMDLGHIEFLHPGLLGSDAVRRAQTEIVQEGNTIHSNRLTRDEVLPPVLQKWYEAGDRRVQRWLNVRWDPAGLMKLTVGVLPEGEPRENAHESQGCHLMTPATETTTHYYWAQGRNWGERDPAMDALRLDSLRKAFDTQDKPMIEAVQRNMGTTDLDSLRPVMLATDGGPVRARRVLKQLIAEE</sequence>
<dbReference type="InterPro" id="IPR050584">
    <property type="entry name" value="Cholesterol_7-desaturase"/>
</dbReference>
<dbReference type="Pfam" id="PF19112">
    <property type="entry name" value="VanA_C"/>
    <property type="match status" value="1"/>
</dbReference>
<protein>
    <submittedName>
        <fullName evidence="7">Aromatic ring-hydroxylating dioxygenase subunit alpha</fullName>
    </submittedName>
</protein>
<evidence type="ECO:0000256" key="4">
    <source>
        <dbReference type="ARBA" id="ARBA00023004"/>
    </source>
</evidence>
<dbReference type="PANTHER" id="PTHR21266:SF60">
    <property type="entry name" value="3-KETOSTEROID-9-ALPHA-MONOOXYGENASE, OXYGENASE COMPONENT"/>
    <property type="match status" value="1"/>
</dbReference>
<evidence type="ECO:0000313" key="7">
    <source>
        <dbReference type="EMBL" id="MEJ8810402.1"/>
    </source>
</evidence>
<dbReference type="EMBL" id="JBBKZU010000002">
    <property type="protein sequence ID" value="MEJ8810402.1"/>
    <property type="molecule type" value="Genomic_DNA"/>
</dbReference>
<dbReference type="CDD" id="cd08878">
    <property type="entry name" value="RHO_alpha_C_DMO-like"/>
    <property type="match status" value="1"/>
</dbReference>
<dbReference type="InterPro" id="IPR017941">
    <property type="entry name" value="Rieske_2Fe-2S"/>
</dbReference>
<keyword evidence="3" id="KW-0560">Oxidoreductase</keyword>
<name>A0ABU8V9T1_9BURK</name>
<comment type="caution">
    <text evidence="7">The sequence shown here is derived from an EMBL/GenBank/DDBJ whole genome shotgun (WGS) entry which is preliminary data.</text>
</comment>
<proteinExistence type="predicted"/>
<keyword evidence="7" id="KW-0223">Dioxygenase</keyword>
<dbReference type="InterPro" id="IPR044043">
    <property type="entry name" value="VanA_C_cat"/>
</dbReference>
<dbReference type="Proteomes" id="UP001365846">
    <property type="component" value="Unassembled WGS sequence"/>
</dbReference>
<dbReference type="GO" id="GO:0051213">
    <property type="term" value="F:dioxygenase activity"/>
    <property type="evidence" value="ECO:0007669"/>
    <property type="project" value="UniProtKB-KW"/>
</dbReference>
<feature type="domain" description="Rieske" evidence="6">
    <location>
        <begin position="8"/>
        <end position="110"/>
    </location>
</feature>
<dbReference type="InterPro" id="IPR036922">
    <property type="entry name" value="Rieske_2Fe-2S_sf"/>
</dbReference>
<evidence type="ECO:0000256" key="5">
    <source>
        <dbReference type="ARBA" id="ARBA00023014"/>
    </source>
</evidence>
<dbReference type="RefSeq" id="WP_340355725.1">
    <property type="nucleotide sequence ID" value="NZ_JBBKZU010000002.1"/>
</dbReference>
<dbReference type="PANTHER" id="PTHR21266">
    <property type="entry name" value="IRON-SULFUR DOMAIN CONTAINING PROTEIN"/>
    <property type="match status" value="1"/>
</dbReference>
<organism evidence="7 8">
    <name type="scientific">Variovorax ureilyticus</name>
    <dbReference type="NCBI Taxonomy" id="1836198"/>
    <lineage>
        <taxon>Bacteria</taxon>
        <taxon>Pseudomonadati</taxon>
        <taxon>Pseudomonadota</taxon>
        <taxon>Betaproteobacteria</taxon>
        <taxon>Burkholderiales</taxon>
        <taxon>Comamonadaceae</taxon>
        <taxon>Variovorax</taxon>
    </lineage>
</organism>
<evidence type="ECO:0000256" key="2">
    <source>
        <dbReference type="ARBA" id="ARBA00022723"/>
    </source>
</evidence>
<dbReference type="Gene3D" id="3.90.380.10">
    <property type="entry name" value="Naphthalene 1,2-dioxygenase Alpha Subunit, Chain A, domain 1"/>
    <property type="match status" value="1"/>
</dbReference>
<keyword evidence="2" id="KW-0479">Metal-binding</keyword>
<accession>A0ABU8V9T1</accession>
<keyword evidence="1" id="KW-0001">2Fe-2S</keyword>
<dbReference type="SUPFAM" id="SSF50022">
    <property type="entry name" value="ISP domain"/>
    <property type="match status" value="1"/>
</dbReference>
<reference evidence="7 8" key="1">
    <citation type="submission" date="2024-03" db="EMBL/GenBank/DDBJ databases">
        <title>Novel species of the genus Variovorax.</title>
        <authorList>
            <person name="Liu Q."/>
            <person name="Xin Y.-H."/>
        </authorList>
    </citation>
    <scope>NUCLEOTIDE SEQUENCE [LARGE SCALE GENOMIC DNA]</scope>
    <source>
        <strain evidence="7 8">KACC 18899</strain>
    </source>
</reference>
<dbReference type="Pfam" id="PF00355">
    <property type="entry name" value="Rieske"/>
    <property type="match status" value="1"/>
</dbReference>
<keyword evidence="8" id="KW-1185">Reference proteome</keyword>
<dbReference type="PROSITE" id="PS51296">
    <property type="entry name" value="RIESKE"/>
    <property type="match status" value="1"/>
</dbReference>
<evidence type="ECO:0000256" key="3">
    <source>
        <dbReference type="ARBA" id="ARBA00023002"/>
    </source>
</evidence>
<keyword evidence="4" id="KW-0408">Iron</keyword>
<keyword evidence="5" id="KW-0411">Iron-sulfur</keyword>
<evidence type="ECO:0000259" key="6">
    <source>
        <dbReference type="PROSITE" id="PS51296"/>
    </source>
</evidence>